<dbReference type="InterPro" id="IPR029033">
    <property type="entry name" value="His_PPase_superfam"/>
</dbReference>
<dbReference type="Proteomes" id="UP000653472">
    <property type="component" value="Unassembled WGS sequence"/>
</dbReference>
<dbReference type="Gene3D" id="3.40.50.1240">
    <property type="entry name" value="Phosphoglycerate mutase-like"/>
    <property type="match status" value="1"/>
</dbReference>
<sequence length="229" mass="25123">MGVIYLIRHGQASFGAGDYDKLSPLGIEQGAILGQALAARGVTPDAVVCGAMKRHRETAQACLSAMQQPAEWVEDAAWNEYDHETMVAAYKPGFRDKAVMATELAATPNPRRAFQEIFAEAQRRWIGGEHDADYPESWAGFCARVDTALTTLQNTLGRSKTALVFTSGGPIGAAAQRLLGLSDERAIRLNWTLANAAVTKLIYSERSLYLSTLNEHAHFEHDARLITYR</sequence>
<reference evidence="2" key="1">
    <citation type="submission" date="2020-03" db="EMBL/GenBank/DDBJ databases">
        <title>Solimonas marina sp. nov., isolated from deep seawater of the Pacific Ocean.</title>
        <authorList>
            <person name="Liu X."/>
            <person name="Lai Q."/>
            <person name="Sun F."/>
            <person name="Gai Y."/>
            <person name="Li G."/>
            <person name="Shao Z."/>
        </authorList>
    </citation>
    <scope>NUCLEOTIDE SEQUENCE</scope>
    <source>
        <strain evidence="2">C16B3</strain>
    </source>
</reference>
<dbReference type="InterPro" id="IPR013078">
    <property type="entry name" value="His_Pase_superF_clade-1"/>
</dbReference>
<keyword evidence="1" id="KW-0378">Hydrolase</keyword>
<gene>
    <name evidence="2" type="ORF">G7Y82_16635</name>
</gene>
<dbReference type="EMBL" id="JAAVXB010000010">
    <property type="protein sequence ID" value="NKF23942.1"/>
    <property type="molecule type" value="Genomic_DNA"/>
</dbReference>
<dbReference type="CDD" id="cd07067">
    <property type="entry name" value="HP_PGM_like"/>
    <property type="match status" value="1"/>
</dbReference>
<comment type="caution">
    <text evidence="2">The sequence shown here is derived from an EMBL/GenBank/DDBJ whole genome shotgun (WGS) entry which is preliminary data.</text>
</comment>
<dbReference type="SUPFAM" id="SSF53254">
    <property type="entry name" value="Phosphoglycerate mutase-like"/>
    <property type="match status" value="1"/>
</dbReference>
<organism evidence="2 3">
    <name type="scientific">Solimonas marina</name>
    <dbReference type="NCBI Taxonomy" id="2714601"/>
    <lineage>
        <taxon>Bacteria</taxon>
        <taxon>Pseudomonadati</taxon>
        <taxon>Pseudomonadota</taxon>
        <taxon>Gammaproteobacteria</taxon>
        <taxon>Nevskiales</taxon>
        <taxon>Nevskiaceae</taxon>
        <taxon>Solimonas</taxon>
    </lineage>
</organism>
<protein>
    <submittedName>
        <fullName evidence="2">Histidine phosphatase family protein</fullName>
    </submittedName>
</protein>
<keyword evidence="3" id="KW-1185">Reference proteome</keyword>
<dbReference type="Pfam" id="PF00300">
    <property type="entry name" value="His_Phos_1"/>
    <property type="match status" value="2"/>
</dbReference>
<proteinExistence type="predicted"/>
<evidence type="ECO:0000313" key="3">
    <source>
        <dbReference type="Proteomes" id="UP000653472"/>
    </source>
</evidence>
<dbReference type="PANTHER" id="PTHR20935">
    <property type="entry name" value="PHOSPHOGLYCERATE MUTASE-RELATED"/>
    <property type="match status" value="1"/>
</dbReference>
<dbReference type="PANTHER" id="PTHR20935:SF0">
    <property type="entry name" value="SERINE_THREONINE-PROTEIN PHOSPHATASE PGAM5, MITOCHONDRIAL"/>
    <property type="match status" value="1"/>
</dbReference>
<name>A0A969WB58_9GAMM</name>
<evidence type="ECO:0000256" key="1">
    <source>
        <dbReference type="ARBA" id="ARBA00022801"/>
    </source>
</evidence>
<dbReference type="GO" id="GO:0016787">
    <property type="term" value="F:hydrolase activity"/>
    <property type="evidence" value="ECO:0007669"/>
    <property type="project" value="UniProtKB-KW"/>
</dbReference>
<dbReference type="InterPro" id="IPR051021">
    <property type="entry name" value="Mito_Ser/Thr_phosphatase"/>
</dbReference>
<accession>A0A969WB58</accession>
<evidence type="ECO:0000313" key="2">
    <source>
        <dbReference type="EMBL" id="NKF23942.1"/>
    </source>
</evidence>
<dbReference type="RefSeq" id="WP_168149257.1">
    <property type="nucleotide sequence ID" value="NZ_JAAVXB010000010.1"/>
</dbReference>
<dbReference type="SMART" id="SM00855">
    <property type="entry name" value="PGAM"/>
    <property type="match status" value="1"/>
</dbReference>
<dbReference type="AlphaFoldDB" id="A0A969WB58"/>